<dbReference type="PANTHER" id="PTHR43245:SF58">
    <property type="entry name" value="BLL5923 PROTEIN"/>
    <property type="match status" value="1"/>
</dbReference>
<dbReference type="EMBL" id="MAEI02000001">
    <property type="protein sequence ID" value="MEO1781386.1"/>
    <property type="molecule type" value="Genomic_DNA"/>
</dbReference>
<dbReference type="InterPro" id="IPR001509">
    <property type="entry name" value="Epimerase_deHydtase"/>
</dbReference>
<reference evidence="2 3" key="2">
    <citation type="submission" date="2024-02" db="EMBL/GenBank/DDBJ databases">
        <title>The Genome Sequence of Enterococcus diestrammenae JM9A.</title>
        <authorList>
            <person name="Earl A."/>
            <person name="Manson A."/>
            <person name="Gilmore M."/>
            <person name="Sanders J."/>
            <person name="Shea T."/>
            <person name="Howe W."/>
            <person name="Livny J."/>
            <person name="Cuomo C."/>
            <person name="Neafsey D."/>
            <person name="Birren B."/>
        </authorList>
    </citation>
    <scope>NUCLEOTIDE SEQUENCE [LARGE SCALE GENOMIC DNA]</scope>
    <source>
        <strain evidence="2 3">JM9A</strain>
    </source>
</reference>
<accession>A0ABV0F412</accession>
<dbReference type="Gene3D" id="3.40.50.720">
    <property type="entry name" value="NAD(P)-binding Rossmann-like Domain"/>
    <property type="match status" value="1"/>
</dbReference>
<dbReference type="InterPro" id="IPR036291">
    <property type="entry name" value="NAD(P)-bd_dom_sf"/>
</dbReference>
<reference evidence="3" key="1">
    <citation type="submission" date="2016-06" db="EMBL/GenBank/DDBJ databases">
        <title>Four novel species of enterococci isolated from chicken manure.</title>
        <authorList>
            <person name="Van Tyne D."/>
        </authorList>
    </citation>
    <scope>NUCLEOTIDE SEQUENCE [LARGE SCALE GENOMIC DNA]</scope>
    <source>
        <strain evidence="3">JM9A</strain>
    </source>
</reference>
<protein>
    <submittedName>
        <fullName evidence="2">UDP-glucose 4-epimerase</fullName>
    </submittedName>
</protein>
<dbReference type="PANTHER" id="PTHR43245">
    <property type="entry name" value="BIFUNCTIONAL POLYMYXIN RESISTANCE PROTEIN ARNA"/>
    <property type="match status" value="1"/>
</dbReference>
<dbReference type="Pfam" id="PF01370">
    <property type="entry name" value="Epimerase"/>
    <property type="match status" value="1"/>
</dbReference>
<proteinExistence type="predicted"/>
<comment type="caution">
    <text evidence="2">The sequence shown here is derived from an EMBL/GenBank/DDBJ whole genome shotgun (WGS) entry which is preliminary data.</text>
</comment>
<organism evidence="2 3">
    <name type="scientific">Enterococcus diestrammenae</name>
    <dbReference type="NCBI Taxonomy" id="1155073"/>
    <lineage>
        <taxon>Bacteria</taxon>
        <taxon>Bacillati</taxon>
        <taxon>Bacillota</taxon>
        <taxon>Bacilli</taxon>
        <taxon>Lactobacillales</taxon>
        <taxon>Enterococcaceae</taxon>
        <taxon>Enterococcus</taxon>
    </lineage>
</organism>
<dbReference type="RefSeq" id="WP_161869958.1">
    <property type="nucleotide sequence ID" value="NZ_MAEI02000001.1"/>
</dbReference>
<dbReference type="InterPro" id="IPR050177">
    <property type="entry name" value="Lipid_A_modif_metabolic_enz"/>
</dbReference>
<name>A0ABV0F412_9ENTE</name>
<dbReference type="SUPFAM" id="SSF51735">
    <property type="entry name" value="NAD(P)-binding Rossmann-fold domains"/>
    <property type="match status" value="1"/>
</dbReference>
<evidence type="ECO:0000313" key="3">
    <source>
        <dbReference type="Proteomes" id="UP001429357"/>
    </source>
</evidence>
<dbReference type="Proteomes" id="UP001429357">
    <property type="component" value="Unassembled WGS sequence"/>
</dbReference>
<evidence type="ECO:0000259" key="1">
    <source>
        <dbReference type="Pfam" id="PF01370"/>
    </source>
</evidence>
<gene>
    <name evidence="2" type="ORF">BAU18_000965</name>
</gene>
<evidence type="ECO:0000313" key="2">
    <source>
        <dbReference type="EMBL" id="MEO1781386.1"/>
    </source>
</evidence>
<keyword evidence="3" id="KW-1185">Reference proteome</keyword>
<feature type="domain" description="NAD-dependent epimerase/dehydratase" evidence="1">
    <location>
        <begin position="4"/>
        <end position="195"/>
    </location>
</feature>
<sequence length="288" mass="32627">MKRILITGANSYIGTSFENFMAQFGEDYQIDTIDMRGDSWREKDFSGYDSLIHVAGIVHVKEKNDQLYYQVNRDLAVETAKKAKKDGVKQFIFFSSMSIYGMDTGVITKETKPNPKNAYGKSKLAAEELLRELQADDFQICVLRPPMIYGPNSVGNYPRLAKLAKKTPIFPKVNNQRSMLYIGNLSAFLKLMIDTTLSGTFHPQNKEYVNTSEMVKLIAKTNRKKLYLVPGFSGIITVFSSQVSTLRKVFGTLVYDEKTQGFPGSTCNNKLMTYQNKNFDDSILETEL</sequence>